<dbReference type="NCBIfam" id="NF037959">
    <property type="entry name" value="MFS_SpdSyn"/>
    <property type="match status" value="1"/>
</dbReference>
<dbReference type="Gene3D" id="3.40.50.150">
    <property type="entry name" value="Vaccinia Virus protein VP39"/>
    <property type="match status" value="1"/>
</dbReference>
<dbReference type="Proteomes" id="UP000061603">
    <property type="component" value="Chromosome"/>
</dbReference>
<evidence type="ECO:0000256" key="2">
    <source>
        <dbReference type="ARBA" id="ARBA00022679"/>
    </source>
</evidence>
<dbReference type="PANTHER" id="PTHR43317:SF1">
    <property type="entry name" value="THERMOSPERMINE SYNTHASE ACAULIS5"/>
    <property type="match status" value="1"/>
</dbReference>
<protein>
    <submittedName>
        <fullName evidence="6">Spermidine synthase</fullName>
    </submittedName>
</protein>
<sequence>MNINISEEAGVRYLHFGSGWVQGAMRIARPFALELDYTKEMMLPLLLHPDDWPQRVLLVGLGAGSLCKFLWRYRPEARLTVVEIEPRVEAAARQFFKLPDDPRRIRLHFADGADFMIQSKQRYDLILVDGFDSNARAGRLDSLPFYLDCKAHLADDGLLCANLLARRKNFSHSIKQIEAAFDDHVIVVPSRDEGNAIAVASANQSNAVSPAPIFTELQAAAQHLRQATHLNLLPMLANLAASGHFKDGMLQF</sequence>
<name>A0A0C5JAE0_9PROT</name>
<evidence type="ECO:0000259" key="5">
    <source>
        <dbReference type="PROSITE" id="PS51006"/>
    </source>
</evidence>
<evidence type="ECO:0000256" key="1">
    <source>
        <dbReference type="ARBA" id="ARBA00007867"/>
    </source>
</evidence>
<comment type="similarity">
    <text evidence="1">Belongs to the spermidine/spermine synthase family.</text>
</comment>
<dbReference type="AlphaFoldDB" id="A0A0C5JAE0"/>
<proteinExistence type="inferred from homology"/>
<organism evidence="6 7">
    <name type="scientific">Rugosibacter aromaticivorans</name>
    <dbReference type="NCBI Taxonomy" id="1565605"/>
    <lineage>
        <taxon>Bacteria</taxon>
        <taxon>Pseudomonadati</taxon>
        <taxon>Pseudomonadota</taxon>
        <taxon>Betaproteobacteria</taxon>
        <taxon>Nitrosomonadales</taxon>
        <taxon>Sterolibacteriaceae</taxon>
        <taxon>Rugosibacter</taxon>
    </lineage>
</organism>
<evidence type="ECO:0000256" key="4">
    <source>
        <dbReference type="PROSITE-ProRule" id="PRU00354"/>
    </source>
</evidence>
<dbReference type="SUPFAM" id="SSF53335">
    <property type="entry name" value="S-adenosyl-L-methionine-dependent methyltransferases"/>
    <property type="match status" value="1"/>
</dbReference>
<gene>
    <name evidence="6" type="ORF">PG1C_11615</name>
</gene>
<evidence type="ECO:0000256" key="3">
    <source>
        <dbReference type="ARBA" id="ARBA00023115"/>
    </source>
</evidence>
<keyword evidence="7" id="KW-1185">Reference proteome</keyword>
<dbReference type="STRING" id="1565605.PG1C_11615"/>
<dbReference type="PROSITE" id="PS51006">
    <property type="entry name" value="PABS_2"/>
    <property type="match status" value="1"/>
</dbReference>
<keyword evidence="3 4" id="KW-0620">Polyamine biosynthesis</keyword>
<evidence type="ECO:0000313" key="7">
    <source>
        <dbReference type="Proteomes" id="UP000061603"/>
    </source>
</evidence>
<dbReference type="PATRIC" id="fig|1565605.3.peg.2471"/>
<feature type="active site" description="Proton acceptor" evidence="4">
    <location>
        <position position="129"/>
    </location>
</feature>
<dbReference type="PANTHER" id="PTHR43317">
    <property type="entry name" value="THERMOSPERMINE SYNTHASE ACAULIS5"/>
    <property type="match status" value="1"/>
</dbReference>
<dbReference type="HOGENOM" id="CLU_060070_0_1_4"/>
<dbReference type="InterPro" id="IPR029063">
    <property type="entry name" value="SAM-dependent_MTases_sf"/>
</dbReference>
<keyword evidence="2 4" id="KW-0808">Transferase</keyword>
<dbReference type="InterPro" id="IPR030374">
    <property type="entry name" value="PABS"/>
</dbReference>
<reference evidence="6 7" key="1">
    <citation type="journal article" date="2015" name="Genome Announc.">
        <title>Complete Genome Sequence of a Novel Bacterium within the Family Rhodocyclaceae That Degrades Polycyclic Aromatic Hydrocarbons.</title>
        <authorList>
            <person name="Singleton D.R."/>
            <person name="Dickey A.N."/>
            <person name="Scholl E.H."/>
            <person name="Wright F.A."/>
            <person name="Aitken M.D."/>
        </authorList>
    </citation>
    <scope>NUCLEOTIDE SEQUENCE [LARGE SCALE GENOMIC DNA]</scope>
    <source>
        <strain evidence="7">PG1-Ca6</strain>
    </source>
</reference>
<dbReference type="GO" id="GO:0006596">
    <property type="term" value="P:polyamine biosynthetic process"/>
    <property type="evidence" value="ECO:0007669"/>
    <property type="project" value="UniProtKB-UniRule"/>
</dbReference>
<dbReference type="GO" id="GO:0016740">
    <property type="term" value="F:transferase activity"/>
    <property type="evidence" value="ECO:0007669"/>
    <property type="project" value="UniProtKB-UniRule"/>
</dbReference>
<dbReference type="KEGG" id="rbu:PG1C_11615"/>
<dbReference type="RefSeq" id="WP_237218177.1">
    <property type="nucleotide sequence ID" value="NZ_CP010554.1"/>
</dbReference>
<feature type="domain" description="PABS" evidence="5">
    <location>
        <begin position="1"/>
        <end position="211"/>
    </location>
</feature>
<dbReference type="Pfam" id="PF01564">
    <property type="entry name" value="Spermine_synth"/>
    <property type="match status" value="1"/>
</dbReference>
<dbReference type="EMBL" id="CP010554">
    <property type="protein sequence ID" value="AJP48900.1"/>
    <property type="molecule type" value="Genomic_DNA"/>
</dbReference>
<evidence type="ECO:0000313" key="6">
    <source>
        <dbReference type="EMBL" id="AJP48900.1"/>
    </source>
</evidence>
<accession>A0A0C5JAE0</accession>